<comment type="similarity">
    <text evidence="1">Belongs to the tubulin family.</text>
</comment>
<keyword evidence="7" id="KW-1185">Reference proteome</keyword>
<gene>
    <name evidence="6" type="ORF">PXEA_LOCUS9654</name>
</gene>
<dbReference type="PRINTS" id="PR01161">
    <property type="entry name" value="TUBULIN"/>
</dbReference>
<evidence type="ECO:0000256" key="4">
    <source>
        <dbReference type="ARBA" id="ARBA00023134"/>
    </source>
</evidence>
<dbReference type="Proteomes" id="UP000784294">
    <property type="component" value="Unassembled WGS sequence"/>
</dbReference>
<accession>A0A448WNE5</accession>
<sequence length="84" mass="9536">MRQCGVQLGNAFWELCCMEHGIRPDGRMCDEYVDEPSQTNAVESFFQVTPKNNYVPRAILLDSEPSVIGKLNEASYANCINYTR</sequence>
<organism evidence="6 7">
    <name type="scientific">Protopolystoma xenopodis</name>
    <dbReference type="NCBI Taxonomy" id="117903"/>
    <lineage>
        <taxon>Eukaryota</taxon>
        <taxon>Metazoa</taxon>
        <taxon>Spiralia</taxon>
        <taxon>Lophotrochozoa</taxon>
        <taxon>Platyhelminthes</taxon>
        <taxon>Monogenea</taxon>
        <taxon>Polyopisthocotylea</taxon>
        <taxon>Polystomatidea</taxon>
        <taxon>Polystomatidae</taxon>
        <taxon>Protopolystoma</taxon>
    </lineage>
</organism>
<evidence type="ECO:0000256" key="2">
    <source>
        <dbReference type="ARBA" id="ARBA00022701"/>
    </source>
</evidence>
<dbReference type="PANTHER" id="PTHR11588">
    <property type="entry name" value="TUBULIN"/>
    <property type="match status" value="1"/>
</dbReference>
<evidence type="ECO:0000256" key="3">
    <source>
        <dbReference type="ARBA" id="ARBA00022741"/>
    </source>
</evidence>
<dbReference type="GO" id="GO:0007017">
    <property type="term" value="P:microtubule-based process"/>
    <property type="evidence" value="ECO:0007669"/>
    <property type="project" value="InterPro"/>
</dbReference>
<dbReference type="GO" id="GO:0005525">
    <property type="term" value="F:GTP binding"/>
    <property type="evidence" value="ECO:0007669"/>
    <property type="project" value="UniProtKB-KW"/>
</dbReference>
<proteinExistence type="inferred from homology"/>
<protein>
    <recommendedName>
        <fullName evidence="5">Tubulin/FtsZ GTPase domain-containing protein</fullName>
    </recommendedName>
</protein>
<dbReference type="SUPFAM" id="SSF52490">
    <property type="entry name" value="Tubulin nucleotide-binding domain-like"/>
    <property type="match status" value="1"/>
</dbReference>
<evidence type="ECO:0000259" key="5">
    <source>
        <dbReference type="Pfam" id="PF00091"/>
    </source>
</evidence>
<comment type="caution">
    <text evidence="6">The sequence shown here is derived from an EMBL/GenBank/DDBJ whole genome shotgun (WGS) entry which is preliminary data.</text>
</comment>
<reference evidence="6" key="1">
    <citation type="submission" date="2018-11" db="EMBL/GenBank/DDBJ databases">
        <authorList>
            <consortium name="Pathogen Informatics"/>
        </authorList>
    </citation>
    <scope>NUCLEOTIDE SEQUENCE</scope>
</reference>
<dbReference type="GO" id="GO:0005874">
    <property type="term" value="C:microtubule"/>
    <property type="evidence" value="ECO:0007669"/>
    <property type="project" value="UniProtKB-KW"/>
</dbReference>
<dbReference type="SMR" id="A0A448WNE5"/>
<dbReference type="InterPro" id="IPR000217">
    <property type="entry name" value="Tubulin"/>
</dbReference>
<evidence type="ECO:0000313" key="6">
    <source>
        <dbReference type="EMBL" id="VEL16214.1"/>
    </source>
</evidence>
<dbReference type="AlphaFoldDB" id="A0A448WNE5"/>
<keyword evidence="3" id="KW-0547">Nucleotide-binding</keyword>
<dbReference type="InterPro" id="IPR036525">
    <property type="entry name" value="Tubulin/FtsZ_GTPase_sf"/>
</dbReference>
<evidence type="ECO:0000313" key="7">
    <source>
        <dbReference type="Proteomes" id="UP000784294"/>
    </source>
</evidence>
<dbReference type="OrthoDB" id="1662883at2759"/>
<name>A0A448WNE5_9PLAT</name>
<keyword evidence="4" id="KW-0342">GTP-binding</keyword>
<dbReference type="Gene3D" id="3.40.50.1440">
    <property type="entry name" value="Tubulin/FtsZ, GTPase domain"/>
    <property type="match status" value="1"/>
</dbReference>
<evidence type="ECO:0000256" key="1">
    <source>
        <dbReference type="ARBA" id="ARBA00009636"/>
    </source>
</evidence>
<keyword evidence="2" id="KW-0493">Microtubule</keyword>
<dbReference type="InterPro" id="IPR003008">
    <property type="entry name" value="Tubulin_FtsZ_GTPase"/>
</dbReference>
<dbReference type="EMBL" id="CAAALY010027578">
    <property type="protein sequence ID" value="VEL16214.1"/>
    <property type="molecule type" value="Genomic_DNA"/>
</dbReference>
<feature type="domain" description="Tubulin/FtsZ GTPase" evidence="5">
    <location>
        <begin position="3"/>
        <end position="74"/>
    </location>
</feature>
<dbReference type="Pfam" id="PF00091">
    <property type="entry name" value="Tubulin"/>
    <property type="match status" value="1"/>
</dbReference>